<feature type="domain" description="DUF6292" evidence="1">
    <location>
        <begin position="10"/>
        <end position="99"/>
    </location>
</feature>
<dbReference type="Pfam" id="PF19809">
    <property type="entry name" value="DUF6292"/>
    <property type="match status" value="1"/>
</dbReference>
<dbReference type="RefSeq" id="WP_090772137.1">
    <property type="nucleotide sequence ID" value="NZ_FNFB01000028.1"/>
</dbReference>
<evidence type="ECO:0000313" key="3">
    <source>
        <dbReference type="Proteomes" id="UP000198683"/>
    </source>
</evidence>
<gene>
    <name evidence="2" type="ORF">SAMN05421874_12894</name>
</gene>
<dbReference type="InterPro" id="IPR046259">
    <property type="entry name" value="DUF6292"/>
</dbReference>
<name>A0A1G9MNG9_9ACTN</name>
<evidence type="ECO:0000313" key="2">
    <source>
        <dbReference type="EMBL" id="SDL75205.1"/>
    </source>
</evidence>
<accession>A0A1G9MNG9</accession>
<proteinExistence type="predicted"/>
<organism evidence="2 3">
    <name type="scientific">Nonomuraea maritima</name>
    <dbReference type="NCBI Taxonomy" id="683260"/>
    <lineage>
        <taxon>Bacteria</taxon>
        <taxon>Bacillati</taxon>
        <taxon>Actinomycetota</taxon>
        <taxon>Actinomycetes</taxon>
        <taxon>Streptosporangiales</taxon>
        <taxon>Streptosporangiaceae</taxon>
        <taxon>Nonomuraea</taxon>
    </lineage>
</organism>
<dbReference type="Proteomes" id="UP000198683">
    <property type="component" value="Unassembled WGS sequence"/>
</dbReference>
<dbReference type="STRING" id="683260.SAMN05421874_12894"/>
<dbReference type="EMBL" id="FNFB01000028">
    <property type="protein sequence ID" value="SDL75205.1"/>
    <property type="molecule type" value="Genomic_DNA"/>
</dbReference>
<reference evidence="2 3" key="1">
    <citation type="submission" date="2016-10" db="EMBL/GenBank/DDBJ databases">
        <authorList>
            <person name="de Groot N.N."/>
        </authorList>
    </citation>
    <scope>NUCLEOTIDE SEQUENCE [LARGE SCALE GENOMIC DNA]</scope>
    <source>
        <strain evidence="2 3">CGMCC 4.5681</strain>
    </source>
</reference>
<keyword evidence="3" id="KW-1185">Reference proteome</keyword>
<sequence>MIGETLHEPYMEACGNAVIARGVEINGLQTTNDPIRAGVLHLGDPNEAPGDRLFYWDEERGWAYSRCVPGESPFDVVDKMTWFGDRVLPTPEQLAELVATLLGGAKLMTSFIGPDFRRAGDDDGLETYLAHYATALEVA</sequence>
<protein>
    <recommendedName>
        <fullName evidence="1">DUF6292 domain-containing protein</fullName>
    </recommendedName>
</protein>
<evidence type="ECO:0000259" key="1">
    <source>
        <dbReference type="Pfam" id="PF19809"/>
    </source>
</evidence>
<dbReference type="AlphaFoldDB" id="A0A1G9MNG9"/>